<accession>A0A317Z9L7</accession>
<feature type="transmembrane region" description="Helical" evidence="1">
    <location>
        <begin position="40"/>
        <end position="59"/>
    </location>
</feature>
<proteinExistence type="predicted"/>
<dbReference type="Pfam" id="PF13347">
    <property type="entry name" value="MFS_2"/>
    <property type="match status" value="1"/>
</dbReference>
<evidence type="ECO:0000313" key="2">
    <source>
        <dbReference type="EMBL" id="PWZ98578.1"/>
    </source>
</evidence>
<name>A0A317Z9L7_STAPS</name>
<keyword evidence="1" id="KW-0812">Transmembrane</keyword>
<feature type="non-terminal residue" evidence="2">
    <location>
        <position position="72"/>
    </location>
</feature>
<reference evidence="2 3" key="1">
    <citation type="journal article" date="2018" name="Vet. Microbiol.">
        <title>Clonal diversity and geographic distribution of methicillin-resistant Staphylococcus pseudintermedius from Australian animals: Discovery of novel sequence types.</title>
        <authorList>
            <person name="Worthing K.A."/>
            <person name="Abraham S."/>
            <person name="Coombs G.W."/>
            <person name="Pang S."/>
            <person name="Saputra S."/>
            <person name="Jordan D."/>
            <person name="Trott D.J."/>
            <person name="Norris J.M."/>
        </authorList>
    </citation>
    <scope>NUCLEOTIDE SEQUENCE [LARGE SCALE GENOMIC DNA]</scope>
    <source>
        <strain evidence="2 3">ST71 3</strain>
    </source>
</reference>
<feature type="transmembrane region" description="Helical" evidence="1">
    <location>
        <begin position="12"/>
        <end position="28"/>
    </location>
</feature>
<dbReference type="Proteomes" id="UP000246351">
    <property type="component" value="Unassembled WGS sequence"/>
</dbReference>
<keyword evidence="1" id="KW-1133">Transmembrane helix</keyword>
<feature type="non-terminal residue" evidence="2">
    <location>
        <position position="1"/>
    </location>
</feature>
<gene>
    <name evidence="2" type="ORF">DD924_07330</name>
</gene>
<dbReference type="AlphaFoldDB" id="A0A317Z9L7"/>
<evidence type="ECO:0000256" key="1">
    <source>
        <dbReference type="SAM" id="Phobius"/>
    </source>
</evidence>
<dbReference type="EMBL" id="QEIV01000631">
    <property type="protein sequence ID" value="PWZ98578.1"/>
    <property type="molecule type" value="Genomic_DNA"/>
</dbReference>
<comment type="caution">
    <text evidence="2">The sequence shown here is derived from an EMBL/GenBank/DDBJ whole genome shotgun (WGS) entry which is preliminary data.</text>
</comment>
<keyword evidence="1" id="KW-0472">Membrane</keyword>
<evidence type="ECO:0000313" key="3">
    <source>
        <dbReference type="Proteomes" id="UP000246351"/>
    </source>
</evidence>
<organism evidence="2 3">
    <name type="scientific">Staphylococcus pseudintermedius</name>
    <dbReference type="NCBI Taxonomy" id="283734"/>
    <lineage>
        <taxon>Bacteria</taxon>
        <taxon>Bacillati</taxon>
        <taxon>Bacillota</taxon>
        <taxon>Bacilli</taxon>
        <taxon>Bacillales</taxon>
        <taxon>Staphylococcaceae</taxon>
        <taxon>Staphylococcus</taxon>
        <taxon>Staphylococcus intermedius group</taxon>
    </lineage>
</organism>
<sequence length="72" mass="7828">TNTFLTKTSQAISALIVGLGLSILGFVPNETQSIATQNGLRIMVIVAPIILVFISALLYHKAFHLKGDYLRD</sequence>
<protein>
    <submittedName>
        <fullName evidence="2">Melibiose:sodium transporter MelB</fullName>
    </submittedName>
</protein>